<organism evidence="3 4">
    <name type="scientific">Oedothorax gibbosus</name>
    <dbReference type="NCBI Taxonomy" id="931172"/>
    <lineage>
        <taxon>Eukaryota</taxon>
        <taxon>Metazoa</taxon>
        <taxon>Ecdysozoa</taxon>
        <taxon>Arthropoda</taxon>
        <taxon>Chelicerata</taxon>
        <taxon>Arachnida</taxon>
        <taxon>Araneae</taxon>
        <taxon>Araneomorphae</taxon>
        <taxon>Entelegynae</taxon>
        <taxon>Araneoidea</taxon>
        <taxon>Linyphiidae</taxon>
        <taxon>Erigoninae</taxon>
        <taxon>Oedothorax</taxon>
    </lineage>
</organism>
<keyword evidence="1" id="KW-0175">Coiled coil</keyword>
<dbReference type="EMBL" id="JAFNEN010000268">
    <property type="protein sequence ID" value="KAG8187547.1"/>
    <property type="molecule type" value="Genomic_DNA"/>
</dbReference>
<evidence type="ECO:0000256" key="2">
    <source>
        <dbReference type="SAM" id="MobiDB-lite"/>
    </source>
</evidence>
<gene>
    <name evidence="3" type="ORF">JTE90_008433</name>
</gene>
<dbReference type="AlphaFoldDB" id="A0AAV6UUR6"/>
<feature type="coiled-coil region" evidence="1">
    <location>
        <begin position="42"/>
        <end position="96"/>
    </location>
</feature>
<reference evidence="3 4" key="1">
    <citation type="journal article" date="2022" name="Nat. Ecol. Evol.">
        <title>A masculinizing supergene underlies an exaggerated male reproductive morph in a spider.</title>
        <authorList>
            <person name="Hendrickx F."/>
            <person name="De Corte Z."/>
            <person name="Sonet G."/>
            <person name="Van Belleghem S.M."/>
            <person name="Kostlbacher S."/>
            <person name="Vangestel C."/>
        </authorList>
    </citation>
    <scope>NUCLEOTIDE SEQUENCE [LARGE SCALE GENOMIC DNA]</scope>
    <source>
        <strain evidence="3">W744_W776</strain>
    </source>
</reference>
<feature type="region of interest" description="Disordered" evidence="2">
    <location>
        <begin position="1"/>
        <end position="27"/>
    </location>
</feature>
<accession>A0AAV6UUR6</accession>
<sequence length="100" mass="11785">MTEEHRHLENGQEKRCSDKTENQEEFDYSKVSDEIDDIVDYLEQLSEEVTKMRVECAVANIELVSAIDNADFEKKMEAVEKLYEKYLQQQKDSKENNSKC</sequence>
<evidence type="ECO:0000313" key="4">
    <source>
        <dbReference type="Proteomes" id="UP000827092"/>
    </source>
</evidence>
<proteinExistence type="predicted"/>
<evidence type="ECO:0000313" key="3">
    <source>
        <dbReference type="EMBL" id="KAG8187547.1"/>
    </source>
</evidence>
<keyword evidence="4" id="KW-1185">Reference proteome</keyword>
<comment type="caution">
    <text evidence="3">The sequence shown here is derived from an EMBL/GenBank/DDBJ whole genome shotgun (WGS) entry which is preliminary data.</text>
</comment>
<name>A0AAV6UUR6_9ARAC</name>
<dbReference type="Proteomes" id="UP000827092">
    <property type="component" value="Unassembled WGS sequence"/>
</dbReference>
<evidence type="ECO:0000256" key="1">
    <source>
        <dbReference type="SAM" id="Coils"/>
    </source>
</evidence>
<protein>
    <submittedName>
        <fullName evidence="3">Uncharacterized protein</fullName>
    </submittedName>
</protein>